<dbReference type="Proteomes" id="UP001162156">
    <property type="component" value="Unassembled WGS sequence"/>
</dbReference>
<dbReference type="Gene3D" id="3.40.50.1820">
    <property type="entry name" value="alpha/beta hydrolase"/>
    <property type="match status" value="1"/>
</dbReference>
<feature type="non-terminal residue" evidence="6">
    <location>
        <position position="90"/>
    </location>
</feature>
<dbReference type="EMBL" id="JANEYF010001379">
    <property type="protein sequence ID" value="KAJ8964327.1"/>
    <property type="molecule type" value="Genomic_DNA"/>
</dbReference>
<reference evidence="6" key="1">
    <citation type="journal article" date="2023" name="Insect Mol. Biol.">
        <title>Genome sequencing provides insights into the evolution of gene families encoding plant cell wall-degrading enzymes in longhorned beetles.</title>
        <authorList>
            <person name="Shin N.R."/>
            <person name="Okamura Y."/>
            <person name="Kirsch R."/>
            <person name="Pauchet Y."/>
        </authorList>
    </citation>
    <scope>NUCLEOTIDE SEQUENCE</scope>
    <source>
        <strain evidence="6">RBIC_L_NR</strain>
    </source>
</reference>
<organism evidence="6 7">
    <name type="scientific">Rhamnusium bicolor</name>
    <dbReference type="NCBI Taxonomy" id="1586634"/>
    <lineage>
        <taxon>Eukaryota</taxon>
        <taxon>Metazoa</taxon>
        <taxon>Ecdysozoa</taxon>
        <taxon>Arthropoda</taxon>
        <taxon>Hexapoda</taxon>
        <taxon>Insecta</taxon>
        <taxon>Pterygota</taxon>
        <taxon>Neoptera</taxon>
        <taxon>Endopterygota</taxon>
        <taxon>Coleoptera</taxon>
        <taxon>Polyphaga</taxon>
        <taxon>Cucujiformia</taxon>
        <taxon>Chrysomeloidea</taxon>
        <taxon>Cerambycidae</taxon>
        <taxon>Lepturinae</taxon>
        <taxon>Rhagiini</taxon>
        <taxon>Rhamnusium</taxon>
    </lineage>
</organism>
<dbReference type="PANTHER" id="PTHR11610">
    <property type="entry name" value="LIPASE"/>
    <property type="match status" value="1"/>
</dbReference>
<dbReference type="InterPro" id="IPR013818">
    <property type="entry name" value="Lipase"/>
</dbReference>
<dbReference type="AlphaFoldDB" id="A0AAV8ZKK0"/>
<dbReference type="SUPFAM" id="SSF53474">
    <property type="entry name" value="alpha/beta-Hydrolases"/>
    <property type="match status" value="1"/>
</dbReference>
<dbReference type="Pfam" id="PF00151">
    <property type="entry name" value="Lipase"/>
    <property type="match status" value="1"/>
</dbReference>
<sequence>MKVLSLPQAIGHVDFYPNGGKFQPGCPDLKDVWTVKDSLICNHGRAYYLFAESVRNKFAFKSKKCKSVDDAFYGRCAEETQVYMGQPETY</sequence>
<evidence type="ECO:0000256" key="1">
    <source>
        <dbReference type="ARBA" id="ARBA00004613"/>
    </source>
</evidence>
<dbReference type="InterPro" id="IPR000734">
    <property type="entry name" value="TAG_lipase"/>
</dbReference>
<evidence type="ECO:0000259" key="5">
    <source>
        <dbReference type="Pfam" id="PF00151"/>
    </source>
</evidence>
<evidence type="ECO:0000256" key="4">
    <source>
        <dbReference type="RuleBase" id="RU004262"/>
    </source>
</evidence>
<dbReference type="GO" id="GO:0016042">
    <property type="term" value="P:lipid catabolic process"/>
    <property type="evidence" value="ECO:0007669"/>
    <property type="project" value="TreeGrafter"/>
</dbReference>
<comment type="caution">
    <text evidence="6">The sequence shown here is derived from an EMBL/GenBank/DDBJ whole genome shotgun (WGS) entry which is preliminary data.</text>
</comment>
<keyword evidence="3" id="KW-0964">Secreted</keyword>
<accession>A0AAV8ZKK0</accession>
<comment type="similarity">
    <text evidence="2 4">Belongs to the AB hydrolase superfamily. Lipase family.</text>
</comment>
<comment type="subcellular location">
    <subcellularLocation>
        <location evidence="1">Secreted</location>
    </subcellularLocation>
</comment>
<evidence type="ECO:0000313" key="7">
    <source>
        <dbReference type="Proteomes" id="UP001162156"/>
    </source>
</evidence>
<name>A0AAV8ZKK0_9CUCU</name>
<dbReference type="GO" id="GO:0005615">
    <property type="term" value="C:extracellular space"/>
    <property type="evidence" value="ECO:0007669"/>
    <property type="project" value="TreeGrafter"/>
</dbReference>
<protein>
    <recommendedName>
        <fullName evidence="5">Lipase domain-containing protein</fullName>
    </recommendedName>
</protein>
<evidence type="ECO:0000256" key="2">
    <source>
        <dbReference type="ARBA" id="ARBA00010701"/>
    </source>
</evidence>
<feature type="domain" description="Lipase" evidence="5">
    <location>
        <begin position="7"/>
        <end position="78"/>
    </location>
</feature>
<evidence type="ECO:0000256" key="3">
    <source>
        <dbReference type="ARBA" id="ARBA00022525"/>
    </source>
</evidence>
<evidence type="ECO:0000313" key="6">
    <source>
        <dbReference type="EMBL" id="KAJ8964327.1"/>
    </source>
</evidence>
<dbReference type="GO" id="GO:0017171">
    <property type="term" value="F:serine hydrolase activity"/>
    <property type="evidence" value="ECO:0007669"/>
    <property type="project" value="TreeGrafter"/>
</dbReference>
<gene>
    <name evidence="6" type="ORF">NQ314_004997</name>
</gene>
<dbReference type="PANTHER" id="PTHR11610:SF173">
    <property type="entry name" value="LIPASE DOMAIN-CONTAINING PROTEIN-RELATED"/>
    <property type="match status" value="1"/>
</dbReference>
<keyword evidence="7" id="KW-1185">Reference proteome</keyword>
<dbReference type="InterPro" id="IPR029058">
    <property type="entry name" value="AB_hydrolase_fold"/>
</dbReference>
<dbReference type="GO" id="GO:0016298">
    <property type="term" value="F:lipase activity"/>
    <property type="evidence" value="ECO:0007669"/>
    <property type="project" value="InterPro"/>
</dbReference>
<proteinExistence type="inferred from homology"/>